<evidence type="ECO:0000256" key="4">
    <source>
        <dbReference type="ARBA" id="ARBA00022737"/>
    </source>
</evidence>
<comment type="similarity">
    <text evidence="2">Belongs to the MYT1 family.</text>
</comment>
<evidence type="ECO:0000313" key="12">
    <source>
        <dbReference type="Proteomes" id="UP000784294"/>
    </source>
</evidence>
<dbReference type="EMBL" id="CAAALY010024951">
    <property type="protein sequence ID" value="VEL15540.1"/>
    <property type="molecule type" value="Genomic_DNA"/>
</dbReference>
<comment type="caution">
    <text evidence="11">The sequence shown here is derived from an EMBL/GenBank/DDBJ whole genome shotgun (WGS) entry which is preliminary data.</text>
</comment>
<feature type="compositionally biased region" description="Polar residues" evidence="10">
    <location>
        <begin position="94"/>
        <end position="106"/>
    </location>
</feature>
<keyword evidence="3" id="KW-0479">Metal-binding</keyword>
<dbReference type="Pfam" id="PF01530">
    <property type="entry name" value="zf-C2HC"/>
    <property type="match status" value="1"/>
</dbReference>
<dbReference type="SUPFAM" id="SSF103637">
    <property type="entry name" value="CCHHC domain"/>
    <property type="match status" value="1"/>
</dbReference>
<keyword evidence="8" id="KW-0804">Transcription</keyword>
<dbReference type="Gene3D" id="4.10.320.30">
    <property type="match status" value="1"/>
</dbReference>
<dbReference type="Proteomes" id="UP000784294">
    <property type="component" value="Unassembled WGS sequence"/>
</dbReference>
<evidence type="ECO:0008006" key="13">
    <source>
        <dbReference type="Google" id="ProtNLM"/>
    </source>
</evidence>
<dbReference type="PANTHER" id="PTHR10816:SF15">
    <property type="entry name" value="MYELIN TRANSCRIPTION FACTOR 1-LIKE PROTEIN"/>
    <property type="match status" value="1"/>
</dbReference>
<reference evidence="11" key="1">
    <citation type="submission" date="2018-11" db="EMBL/GenBank/DDBJ databases">
        <authorList>
            <consortium name="Pathogen Informatics"/>
        </authorList>
    </citation>
    <scope>NUCLEOTIDE SEQUENCE</scope>
</reference>
<dbReference type="AlphaFoldDB" id="A0A448WMR7"/>
<keyword evidence="12" id="KW-1185">Reference proteome</keyword>
<feature type="region of interest" description="Disordered" evidence="10">
    <location>
        <begin position="37"/>
        <end position="109"/>
    </location>
</feature>
<keyword evidence="9" id="KW-0539">Nucleus</keyword>
<evidence type="ECO:0000256" key="3">
    <source>
        <dbReference type="ARBA" id="ARBA00022723"/>
    </source>
</evidence>
<sequence length="146" mass="15429">MLLFSSRLDTLGLADPASVLTPCPIASALPPVTPAFFPSDTSELAGRRDIDTSQEQEQEQEQAQTQTARPVPVAAKPRLQTAALQAVVGPAPSPTDSTRTPGQSCPNPLCDGSGHVSGIYLHHRSLSGCPRRGSYPNAGMRTDRLL</sequence>
<evidence type="ECO:0000256" key="1">
    <source>
        <dbReference type="ARBA" id="ARBA00004123"/>
    </source>
</evidence>
<dbReference type="GO" id="GO:0006355">
    <property type="term" value="P:regulation of DNA-templated transcription"/>
    <property type="evidence" value="ECO:0007669"/>
    <property type="project" value="InterPro"/>
</dbReference>
<proteinExistence type="inferred from homology"/>
<keyword evidence="5" id="KW-0863">Zinc-finger</keyword>
<organism evidence="11 12">
    <name type="scientific">Protopolystoma xenopodis</name>
    <dbReference type="NCBI Taxonomy" id="117903"/>
    <lineage>
        <taxon>Eukaryota</taxon>
        <taxon>Metazoa</taxon>
        <taxon>Spiralia</taxon>
        <taxon>Lophotrochozoa</taxon>
        <taxon>Platyhelminthes</taxon>
        <taxon>Monogenea</taxon>
        <taxon>Polyopisthocotylea</taxon>
        <taxon>Polystomatidea</taxon>
        <taxon>Polystomatidae</taxon>
        <taxon>Protopolystoma</taxon>
    </lineage>
</organism>
<dbReference type="GO" id="GO:0008270">
    <property type="term" value="F:zinc ion binding"/>
    <property type="evidence" value="ECO:0007669"/>
    <property type="project" value="UniProtKB-KW"/>
</dbReference>
<name>A0A448WMR7_9PLAT</name>
<dbReference type="PROSITE" id="PS51802">
    <property type="entry name" value="ZF_CCHHC"/>
    <property type="match status" value="1"/>
</dbReference>
<keyword evidence="4" id="KW-0677">Repeat</keyword>
<evidence type="ECO:0000256" key="6">
    <source>
        <dbReference type="ARBA" id="ARBA00022833"/>
    </source>
</evidence>
<gene>
    <name evidence="11" type="ORF">PXEA_LOCUS8980</name>
</gene>
<evidence type="ECO:0000256" key="9">
    <source>
        <dbReference type="ARBA" id="ARBA00023242"/>
    </source>
</evidence>
<dbReference type="InterPro" id="IPR036060">
    <property type="entry name" value="Znf_C2H2C_sf"/>
</dbReference>
<dbReference type="InterPro" id="IPR002515">
    <property type="entry name" value="Znf_C2H2C"/>
</dbReference>
<dbReference type="GO" id="GO:0007399">
    <property type="term" value="P:nervous system development"/>
    <property type="evidence" value="ECO:0007669"/>
    <property type="project" value="UniProtKB-KW"/>
</dbReference>
<accession>A0A448WMR7</accession>
<evidence type="ECO:0000313" key="11">
    <source>
        <dbReference type="EMBL" id="VEL15540.1"/>
    </source>
</evidence>
<keyword evidence="7" id="KW-0805">Transcription regulation</keyword>
<comment type="subcellular location">
    <subcellularLocation>
        <location evidence="1">Nucleus</location>
    </subcellularLocation>
</comment>
<dbReference type="OrthoDB" id="10069059at2759"/>
<evidence type="ECO:0000256" key="10">
    <source>
        <dbReference type="SAM" id="MobiDB-lite"/>
    </source>
</evidence>
<keyword evidence="6" id="KW-0862">Zinc</keyword>
<dbReference type="PANTHER" id="PTHR10816">
    <property type="entry name" value="MYELIN TRANSCRIPTION FACTOR 1-RELATED"/>
    <property type="match status" value="1"/>
</dbReference>
<protein>
    <recommendedName>
        <fullName evidence="13">Myelin transcription factor 1 domain-containing protein</fullName>
    </recommendedName>
</protein>
<evidence type="ECO:0000256" key="5">
    <source>
        <dbReference type="ARBA" id="ARBA00022771"/>
    </source>
</evidence>
<evidence type="ECO:0000256" key="2">
    <source>
        <dbReference type="ARBA" id="ARBA00010194"/>
    </source>
</evidence>
<dbReference type="GO" id="GO:0005634">
    <property type="term" value="C:nucleus"/>
    <property type="evidence" value="ECO:0007669"/>
    <property type="project" value="UniProtKB-SubCell"/>
</dbReference>
<evidence type="ECO:0000256" key="8">
    <source>
        <dbReference type="ARBA" id="ARBA00023163"/>
    </source>
</evidence>
<evidence type="ECO:0000256" key="7">
    <source>
        <dbReference type="ARBA" id="ARBA00023015"/>
    </source>
</evidence>